<evidence type="ECO:0000259" key="2">
    <source>
        <dbReference type="PROSITE" id="PS50132"/>
    </source>
</evidence>
<feature type="compositionally biased region" description="Low complexity" evidence="1">
    <location>
        <begin position="196"/>
        <end position="222"/>
    </location>
</feature>
<dbReference type="InterPro" id="IPR016137">
    <property type="entry name" value="RGS"/>
</dbReference>
<feature type="domain" description="RGS" evidence="2">
    <location>
        <begin position="290"/>
        <end position="390"/>
    </location>
</feature>
<organism evidence="3 4">
    <name type="scientific">Polyrhizophydium stewartii</name>
    <dbReference type="NCBI Taxonomy" id="2732419"/>
    <lineage>
        <taxon>Eukaryota</taxon>
        <taxon>Fungi</taxon>
        <taxon>Fungi incertae sedis</taxon>
        <taxon>Chytridiomycota</taxon>
        <taxon>Chytridiomycota incertae sedis</taxon>
        <taxon>Chytridiomycetes</taxon>
        <taxon>Rhizophydiales</taxon>
        <taxon>Rhizophydiales incertae sedis</taxon>
        <taxon>Polyrhizophydium</taxon>
    </lineage>
</organism>
<comment type="caution">
    <text evidence="3">The sequence shown here is derived from an EMBL/GenBank/DDBJ whole genome shotgun (WGS) entry which is preliminary data.</text>
</comment>
<dbReference type="PANTHER" id="PTHR10845">
    <property type="entry name" value="REGULATOR OF G PROTEIN SIGNALING"/>
    <property type="match status" value="1"/>
</dbReference>
<dbReference type="SUPFAM" id="SSF48097">
    <property type="entry name" value="Regulator of G-protein signaling, RGS"/>
    <property type="match status" value="1"/>
</dbReference>
<feature type="region of interest" description="Disordered" evidence="1">
    <location>
        <begin position="115"/>
        <end position="222"/>
    </location>
</feature>
<dbReference type="InterPro" id="IPR044926">
    <property type="entry name" value="RGS_subdomain_2"/>
</dbReference>
<gene>
    <name evidence="3" type="primary">rgs1_2</name>
    <name evidence="3" type="ORF">HK105_203653</name>
</gene>
<dbReference type="PANTHER" id="PTHR10845:SF192">
    <property type="entry name" value="DOUBLE HIT, ISOFORM B"/>
    <property type="match status" value="1"/>
</dbReference>
<accession>A0ABR4NBM3</accession>
<name>A0ABR4NBM3_9FUNG</name>
<dbReference type="CDD" id="cd07440">
    <property type="entry name" value="RGS"/>
    <property type="match status" value="1"/>
</dbReference>
<proteinExistence type="predicted"/>
<dbReference type="Proteomes" id="UP001527925">
    <property type="component" value="Unassembled WGS sequence"/>
</dbReference>
<feature type="compositionally biased region" description="Low complexity" evidence="1">
    <location>
        <begin position="138"/>
        <end position="172"/>
    </location>
</feature>
<dbReference type="Pfam" id="PF00615">
    <property type="entry name" value="RGS"/>
    <property type="match status" value="1"/>
</dbReference>
<dbReference type="Gene3D" id="1.10.167.10">
    <property type="entry name" value="Regulator of G-protein Signalling 4, domain 2"/>
    <property type="match status" value="1"/>
</dbReference>
<sequence>MAGNATTRLPPITLSSLVNRAQIPVFLQFKPAEASLLGLSANEFLVPNLAMSAAGSGAVSAPGLAADRVSVGSSESAGDAARNHRRSTSSNTSQSSEGAAAAWVAAALAPSAAVHAHPQPAAEDLGAAATPGGMVGLAPPQSAAAPGQPPRAVSPVSVASSNSSGSNSAVAAQKPAAKSKTSLFKSRPKPGDVKSRASSASTASSASAASQSTSRASSASSSATATSSAASTVLSQQIQRSLRVAAQLWWEESHPVRSRISSADPTDVSVRDIQRQGLSALMLSCLPLCYFIVHLLQEQTIENLFFLIDVENFRQYPFSSIDACRHSAQELYALYLAPNAYFEVNVSHQIRKAVIQGIREGSNRCYASAFDHVADLLNDAYQRFRQSNWWKVMSNTLGSWTIMHDHATVTEALHYIRARLPKEVSADQDRIYPVLAIRARLDMLLEERLTRFHQRSTIEEAT</sequence>
<dbReference type="InterPro" id="IPR036305">
    <property type="entry name" value="RGS_sf"/>
</dbReference>
<evidence type="ECO:0000313" key="4">
    <source>
        <dbReference type="Proteomes" id="UP001527925"/>
    </source>
</evidence>
<reference evidence="3 4" key="1">
    <citation type="submission" date="2023-09" db="EMBL/GenBank/DDBJ databases">
        <title>Pangenome analysis of Batrachochytrium dendrobatidis and related Chytrids.</title>
        <authorList>
            <person name="Yacoub M.N."/>
            <person name="Stajich J.E."/>
            <person name="James T.Y."/>
        </authorList>
    </citation>
    <scope>NUCLEOTIDE SEQUENCE [LARGE SCALE GENOMIC DNA]</scope>
    <source>
        <strain evidence="3 4">JEL0888</strain>
    </source>
</reference>
<evidence type="ECO:0000256" key="1">
    <source>
        <dbReference type="SAM" id="MobiDB-lite"/>
    </source>
</evidence>
<dbReference type="SMART" id="SM00315">
    <property type="entry name" value="RGS"/>
    <property type="match status" value="1"/>
</dbReference>
<dbReference type="EMBL" id="JADGIZ020000014">
    <property type="protein sequence ID" value="KAL2916874.1"/>
    <property type="molecule type" value="Genomic_DNA"/>
</dbReference>
<keyword evidence="4" id="KW-1185">Reference proteome</keyword>
<dbReference type="PROSITE" id="PS50132">
    <property type="entry name" value="RGS"/>
    <property type="match status" value="1"/>
</dbReference>
<evidence type="ECO:0000313" key="3">
    <source>
        <dbReference type="EMBL" id="KAL2916874.1"/>
    </source>
</evidence>
<protein>
    <submittedName>
        <fullName evidence="3">G-protein signaling regulator protein</fullName>
    </submittedName>
</protein>
<feature type="region of interest" description="Disordered" evidence="1">
    <location>
        <begin position="70"/>
        <end position="96"/>
    </location>
</feature>